<proteinExistence type="predicted"/>
<name>A0ABT8LFC0_9BACT</name>
<gene>
    <name evidence="2" type="ORF">QQ020_30695</name>
</gene>
<dbReference type="PANTHER" id="PTHR33990">
    <property type="entry name" value="PROTEIN YJDN-RELATED"/>
    <property type="match status" value="1"/>
</dbReference>
<dbReference type="EMBL" id="JAUJEB010000009">
    <property type="protein sequence ID" value="MDN5216477.1"/>
    <property type="molecule type" value="Genomic_DNA"/>
</dbReference>
<dbReference type="SUPFAM" id="SSF54593">
    <property type="entry name" value="Glyoxalase/Bleomycin resistance protein/Dihydroxybiphenyl dioxygenase"/>
    <property type="match status" value="1"/>
</dbReference>
<dbReference type="Gene3D" id="3.10.180.10">
    <property type="entry name" value="2,3-Dihydroxybiphenyl 1,2-Dioxygenase, domain 1"/>
    <property type="match status" value="1"/>
</dbReference>
<dbReference type="Proteomes" id="UP001172083">
    <property type="component" value="Unassembled WGS sequence"/>
</dbReference>
<accession>A0ABT8LFC0</accession>
<evidence type="ECO:0000313" key="3">
    <source>
        <dbReference type="Proteomes" id="UP001172083"/>
    </source>
</evidence>
<evidence type="ECO:0000259" key="1">
    <source>
        <dbReference type="Pfam" id="PF06983"/>
    </source>
</evidence>
<dbReference type="InterPro" id="IPR028973">
    <property type="entry name" value="PhnB-like"/>
</dbReference>
<dbReference type="InterPro" id="IPR029068">
    <property type="entry name" value="Glyas_Bleomycin-R_OHBP_Dase"/>
</dbReference>
<dbReference type="PANTHER" id="PTHR33990:SF1">
    <property type="entry name" value="PROTEIN YJDN"/>
    <property type="match status" value="1"/>
</dbReference>
<feature type="domain" description="PhnB-like" evidence="1">
    <location>
        <begin position="3"/>
        <end position="125"/>
    </location>
</feature>
<sequence length="128" mass="14443">MKDLIPYLVFPGTCREAMEFYRDVLNGEITLMQTFGDAPMEVPETLQNRIFNSELKAGGIHFKASDDLPGHDVKLGTNISLYTVFPDKTSKEAAFNKLSEGGKVLFPLDDNFGMLKDKYNVQWMLVSE</sequence>
<organism evidence="2 3">
    <name type="scientific">Agaribacillus aureus</name>
    <dbReference type="NCBI Taxonomy" id="3051825"/>
    <lineage>
        <taxon>Bacteria</taxon>
        <taxon>Pseudomonadati</taxon>
        <taxon>Bacteroidota</taxon>
        <taxon>Cytophagia</taxon>
        <taxon>Cytophagales</taxon>
        <taxon>Splendidivirgaceae</taxon>
        <taxon>Agaribacillus</taxon>
    </lineage>
</organism>
<comment type="caution">
    <text evidence="2">The sequence shown here is derived from an EMBL/GenBank/DDBJ whole genome shotgun (WGS) entry which is preliminary data.</text>
</comment>
<dbReference type="CDD" id="cd06588">
    <property type="entry name" value="PhnB_like"/>
    <property type="match status" value="1"/>
</dbReference>
<dbReference type="RefSeq" id="WP_346761814.1">
    <property type="nucleotide sequence ID" value="NZ_JAUJEB010000009.1"/>
</dbReference>
<dbReference type="Pfam" id="PF06983">
    <property type="entry name" value="3-dmu-9_3-mt"/>
    <property type="match status" value="1"/>
</dbReference>
<keyword evidence="3" id="KW-1185">Reference proteome</keyword>
<protein>
    <submittedName>
        <fullName evidence="2">VOC family protein</fullName>
    </submittedName>
</protein>
<evidence type="ECO:0000313" key="2">
    <source>
        <dbReference type="EMBL" id="MDN5216477.1"/>
    </source>
</evidence>
<reference evidence="2" key="1">
    <citation type="submission" date="2023-06" db="EMBL/GenBank/DDBJ databases">
        <title>Genomic of Agaribacillus aureum.</title>
        <authorList>
            <person name="Wang G."/>
        </authorList>
    </citation>
    <scope>NUCLEOTIDE SEQUENCE</scope>
    <source>
        <strain evidence="2">BMA12</strain>
    </source>
</reference>